<reference evidence="1 2" key="1">
    <citation type="submission" date="2016-11" db="EMBL/GenBank/DDBJ databases">
        <title>The macronuclear genome of Stentor coeruleus: a giant cell with tiny introns.</title>
        <authorList>
            <person name="Slabodnick M."/>
            <person name="Ruby J.G."/>
            <person name="Reiff S.B."/>
            <person name="Swart E.C."/>
            <person name="Gosai S."/>
            <person name="Prabakaran S."/>
            <person name="Witkowska E."/>
            <person name="Larue G.E."/>
            <person name="Fisher S."/>
            <person name="Freeman R.M."/>
            <person name="Gunawardena J."/>
            <person name="Chu W."/>
            <person name="Stover N.A."/>
            <person name="Gregory B.D."/>
            <person name="Nowacki M."/>
            <person name="Derisi J."/>
            <person name="Roy S.W."/>
            <person name="Marshall W.F."/>
            <person name="Sood P."/>
        </authorList>
    </citation>
    <scope>NUCLEOTIDE SEQUENCE [LARGE SCALE GENOMIC DNA]</scope>
    <source>
        <strain evidence="1">WM001</strain>
    </source>
</reference>
<sequence>MGMMQCCFLRDRDEQKSIRTQMIKDYLTATEKNTTTTVVQSEFKDLALSEAANISVQSIDDSISQNSV</sequence>
<accession>A0A1R2BCU6</accession>
<evidence type="ECO:0000313" key="2">
    <source>
        <dbReference type="Proteomes" id="UP000187209"/>
    </source>
</evidence>
<gene>
    <name evidence="1" type="ORF">SteCoe_26419</name>
</gene>
<dbReference type="Proteomes" id="UP000187209">
    <property type="component" value="Unassembled WGS sequence"/>
</dbReference>
<protein>
    <submittedName>
        <fullName evidence="1">Uncharacterized protein</fullName>
    </submittedName>
</protein>
<dbReference type="AlphaFoldDB" id="A0A1R2BCU6"/>
<organism evidence="1 2">
    <name type="scientific">Stentor coeruleus</name>
    <dbReference type="NCBI Taxonomy" id="5963"/>
    <lineage>
        <taxon>Eukaryota</taxon>
        <taxon>Sar</taxon>
        <taxon>Alveolata</taxon>
        <taxon>Ciliophora</taxon>
        <taxon>Postciliodesmatophora</taxon>
        <taxon>Heterotrichea</taxon>
        <taxon>Heterotrichida</taxon>
        <taxon>Stentoridae</taxon>
        <taxon>Stentor</taxon>
    </lineage>
</organism>
<comment type="caution">
    <text evidence="1">The sequence shown here is derived from an EMBL/GenBank/DDBJ whole genome shotgun (WGS) entry which is preliminary data.</text>
</comment>
<name>A0A1R2BCU6_9CILI</name>
<dbReference type="EMBL" id="MPUH01000740">
    <property type="protein sequence ID" value="OMJ74601.1"/>
    <property type="molecule type" value="Genomic_DNA"/>
</dbReference>
<keyword evidence="2" id="KW-1185">Reference proteome</keyword>
<evidence type="ECO:0000313" key="1">
    <source>
        <dbReference type="EMBL" id="OMJ74601.1"/>
    </source>
</evidence>
<proteinExistence type="predicted"/>